<evidence type="ECO:0000259" key="9">
    <source>
        <dbReference type="Pfam" id="PF02879"/>
    </source>
</evidence>
<evidence type="ECO:0000256" key="5">
    <source>
        <dbReference type="ARBA" id="ARBA00022842"/>
    </source>
</evidence>
<protein>
    <recommendedName>
        <fullName evidence="12">Alpha-D-phosphohexomutase alpha/beta/alpha domain-containing protein</fullName>
    </recommendedName>
</protein>
<dbReference type="Pfam" id="PF02880">
    <property type="entry name" value="PGM_PMM_III"/>
    <property type="match status" value="1"/>
</dbReference>
<dbReference type="InterPro" id="IPR036900">
    <property type="entry name" value="A-D-PHexomutase_C_sf"/>
</dbReference>
<dbReference type="PRINTS" id="PR00509">
    <property type="entry name" value="PGMPMM"/>
</dbReference>
<evidence type="ECO:0000256" key="2">
    <source>
        <dbReference type="ARBA" id="ARBA00010231"/>
    </source>
</evidence>
<dbReference type="InterPro" id="IPR016055">
    <property type="entry name" value="A-D-PHexomutase_a/b/a-I/II/III"/>
</dbReference>
<gene>
    <name evidence="11" type="ORF">PPYR1160_LOCUS599</name>
</gene>
<dbReference type="Pfam" id="PF02878">
    <property type="entry name" value="PGM_PMM_I"/>
    <property type="match status" value="1"/>
</dbReference>
<keyword evidence="6" id="KW-0413">Isomerase</keyword>
<comment type="similarity">
    <text evidence="2">Belongs to the phosphohexose mutase family.</text>
</comment>
<dbReference type="SUPFAM" id="SSF53738">
    <property type="entry name" value="Phosphoglucomutase, first 3 domains"/>
    <property type="match status" value="3"/>
</dbReference>
<evidence type="ECO:0000256" key="7">
    <source>
        <dbReference type="SAM" id="SignalP"/>
    </source>
</evidence>
<dbReference type="PANTHER" id="PTHR42946:SF1">
    <property type="entry name" value="PHOSPHOGLUCOMUTASE (ALPHA-D-GLUCOSE-1,6-BISPHOSPHATE-DEPENDENT)"/>
    <property type="match status" value="1"/>
</dbReference>
<keyword evidence="4" id="KW-0479">Metal-binding</keyword>
<feature type="chain" id="PRO_5031392902" description="Alpha-D-phosphohexomutase alpha/beta/alpha domain-containing protein" evidence="7">
    <location>
        <begin position="19"/>
        <end position="544"/>
    </location>
</feature>
<dbReference type="EMBL" id="HBEA01000808">
    <property type="protein sequence ID" value="CAD8251108.1"/>
    <property type="molecule type" value="Transcribed_RNA"/>
</dbReference>
<comment type="cofactor">
    <cofactor evidence="1">
        <name>Mg(2+)</name>
        <dbReference type="ChEBI" id="CHEBI:18420"/>
    </cofactor>
</comment>
<feature type="signal peptide" evidence="7">
    <location>
        <begin position="1"/>
        <end position="18"/>
    </location>
</feature>
<evidence type="ECO:0000256" key="1">
    <source>
        <dbReference type="ARBA" id="ARBA00001946"/>
    </source>
</evidence>
<proteinExistence type="inferred from homology"/>
<dbReference type="GO" id="GO:0004615">
    <property type="term" value="F:phosphomannomutase activity"/>
    <property type="evidence" value="ECO:0007669"/>
    <property type="project" value="TreeGrafter"/>
</dbReference>
<evidence type="ECO:0000259" key="8">
    <source>
        <dbReference type="Pfam" id="PF02878"/>
    </source>
</evidence>
<keyword evidence="7" id="KW-0732">Signal</keyword>
<dbReference type="Gene3D" id="3.30.310.50">
    <property type="entry name" value="Alpha-D-phosphohexomutase, C-terminal domain"/>
    <property type="match status" value="1"/>
</dbReference>
<dbReference type="PANTHER" id="PTHR42946">
    <property type="entry name" value="PHOSPHOHEXOSE MUTASE"/>
    <property type="match status" value="1"/>
</dbReference>
<name>A0A7R9Y8N7_9STRA</name>
<dbReference type="InterPro" id="IPR005845">
    <property type="entry name" value="A-D-PHexomutase_a/b/a-II"/>
</dbReference>
<dbReference type="Pfam" id="PF02879">
    <property type="entry name" value="PGM_PMM_II"/>
    <property type="match status" value="1"/>
</dbReference>
<dbReference type="GO" id="GO:0046872">
    <property type="term" value="F:metal ion binding"/>
    <property type="evidence" value="ECO:0007669"/>
    <property type="project" value="UniProtKB-KW"/>
</dbReference>
<reference evidence="11" key="1">
    <citation type="submission" date="2021-01" db="EMBL/GenBank/DDBJ databases">
        <authorList>
            <person name="Corre E."/>
            <person name="Pelletier E."/>
            <person name="Niang G."/>
            <person name="Scheremetjew M."/>
            <person name="Finn R."/>
            <person name="Kale V."/>
            <person name="Holt S."/>
            <person name="Cochrane G."/>
            <person name="Meng A."/>
            <person name="Brown T."/>
            <person name="Cohen L."/>
        </authorList>
    </citation>
    <scope>NUCLEOTIDE SEQUENCE</scope>
    <source>
        <strain evidence="11">CCMP2078</strain>
    </source>
</reference>
<feature type="domain" description="Alpha-D-phosphohexomutase alpha/beta/alpha" evidence="8">
    <location>
        <begin position="52"/>
        <end position="158"/>
    </location>
</feature>
<feature type="domain" description="Alpha-D-phosphohexomutase alpha/beta/alpha" evidence="9">
    <location>
        <begin position="223"/>
        <end position="303"/>
    </location>
</feature>
<dbReference type="InterPro" id="IPR005844">
    <property type="entry name" value="A-D-PHexomutase_a/b/a-I"/>
</dbReference>
<organism evidence="11">
    <name type="scientific">Pinguiococcus pyrenoidosus</name>
    <dbReference type="NCBI Taxonomy" id="172671"/>
    <lineage>
        <taxon>Eukaryota</taxon>
        <taxon>Sar</taxon>
        <taxon>Stramenopiles</taxon>
        <taxon>Ochrophyta</taxon>
        <taxon>Pinguiophyceae</taxon>
        <taxon>Pinguiochrysidales</taxon>
        <taxon>Pinguiochrysidaceae</taxon>
        <taxon>Pinguiococcus</taxon>
    </lineage>
</organism>
<dbReference type="InterPro" id="IPR050060">
    <property type="entry name" value="Phosphoglucosamine_mutase"/>
</dbReference>
<evidence type="ECO:0000256" key="4">
    <source>
        <dbReference type="ARBA" id="ARBA00022723"/>
    </source>
</evidence>
<evidence type="ECO:0000259" key="10">
    <source>
        <dbReference type="Pfam" id="PF02880"/>
    </source>
</evidence>
<accession>A0A7R9Y8N7</accession>
<dbReference type="InterPro" id="IPR005841">
    <property type="entry name" value="Alpha-D-phosphohexomutase_SF"/>
</dbReference>
<evidence type="ECO:0000256" key="6">
    <source>
        <dbReference type="ARBA" id="ARBA00023235"/>
    </source>
</evidence>
<dbReference type="GO" id="GO:0005975">
    <property type="term" value="P:carbohydrate metabolic process"/>
    <property type="evidence" value="ECO:0007669"/>
    <property type="project" value="InterPro"/>
</dbReference>
<evidence type="ECO:0000256" key="3">
    <source>
        <dbReference type="ARBA" id="ARBA00022553"/>
    </source>
</evidence>
<sequence length="544" mass="58854">MRSLKLLVVGLVASRTAAWQRRMLPVTMQASQMAAKTALSDLQSGSDVRSQAFSPGAALGIGRCFGRWLCAESGAAANSLRVAVGQDPRESGDTLASALCQGLKEGGVSPVRVGLATTPAMFASCFLDDEAYDAGIMVTASHLPHEWNGMKFFTPSGGLNKATLAGILALDSGHDIHEPQMDAPAFPEDDFMERYTEDLITRMRSIAKETGRGRLHAERPFEGLKIAVNAGNGGGAVVVKVLQQLGADTSGSVHLAPDGTFPIHIPNPEDKFMVEETLRAVQDAEAHVGIMLDTDVDRSGLICGRTLQPLNRNRLVAAAAHMVLQRHPGGTIVTDSVTSYGVKEFIEKKGGRHLRFKKGYRNVIDKAIALNAEGVEAPLAIETSGHAALIDNTWMDDGAFLALRLVLELAAMRASAAKPDDVVLWSLIEGLHEPAESEEFRLTCSDNASRIAAAREIEKSIAQAIDDGSLKWEREEPNFEGIRVQVGKSWFSIRESLHEPKVIINAEAEDKDGIRSFLRDLHENCLQKCSVEMELSPVTKYLQA</sequence>
<dbReference type="AlphaFoldDB" id="A0A7R9Y8N7"/>
<keyword evidence="3" id="KW-0597">Phosphoprotein</keyword>
<evidence type="ECO:0000313" key="11">
    <source>
        <dbReference type="EMBL" id="CAD8251108.1"/>
    </source>
</evidence>
<dbReference type="InterPro" id="IPR005846">
    <property type="entry name" value="A-D-PHexomutase_a/b/a-III"/>
</dbReference>
<dbReference type="Gene3D" id="3.40.120.10">
    <property type="entry name" value="Alpha-D-Glucose-1,6-Bisphosphate, subunit A, domain 3"/>
    <property type="match status" value="3"/>
</dbReference>
<feature type="domain" description="Alpha-D-phosphohexomutase alpha/beta/alpha" evidence="10">
    <location>
        <begin position="312"/>
        <end position="411"/>
    </location>
</feature>
<evidence type="ECO:0008006" key="12">
    <source>
        <dbReference type="Google" id="ProtNLM"/>
    </source>
</evidence>
<dbReference type="SUPFAM" id="SSF55957">
    <property type="entry name" value="Phosphoglucomutase, C-terminal domain"/>
    <property type="match status" value="1"/>
</dbReference>
<keyword evidence="5" id="KW-0460">Magnesium</keyword>